<dbReference type="AlphaFoldDB" id="A0A1F4Q0U5"/>
<keyword evidence="6 8" id="KW-0648">Protein biosynthesis</keyword>
<evidence type="ECO:0000256" key="8">
    <source>
        <dbReference type="HAMAP-Rule" id="MF_00093"/>
    </source>
</evidence>
<reference evidence="11 12" key="1">
    <citation type="journal article" date="2016" name="Nat. Commun.">
        <title>Thousands of microbial genomes shed light on interconnected biogeochemical processes in an aquifer system.</title>
        <authorList>
            <person name="Anantharaman K."/>
            <person name="Brown C.T."/>
            <person name="Hug L.A."/>
            <person name="Sharon I."/>
            <person name="Castelle C.J."/>
            <person name="Probst A.J."/>
            <person name="Thomas B.C."/>
            <person name="Singh A."/>
            <person name="Wilkins M.J."/>
            <person name="Karaoz U."/>
            <person name="Brodie E.L."/>
            <person name="Williams K.H."/>
            <person name="Hubbard S.S."/>
            <person name="Banfield J.F."/>
        </authorList>
    </citation>
    <scope>NUCLEOTIDE SEQUENCE [LARGE SCALE GENOMIC DNA]</scope>
</reference>
<dbReference type="Pfam" id="PF03462">
    <property type="entry name" value="PCRF"/>
    <property type="match status" value="1"/>
</dbReference>
<evidence type="ECO:0000256" key="9">
    <source>
        <dbReference type="SAM" id="Coils"/>
    </source>
</evidence>
<dbReference type="InterPro" id="IPR000352">
    <property type="entry name" value="Pep_chain_release_fac_I"/>
</dbReference>
<feature type="coiled-coil region" evidence="9">
    <location>
        <begin position="65"/>
        <end position="92"/>
    </location>
</feature>
<dbReference type="InterPro" id="IPR004373">
    <property type="entry name" value="RF-1"/>
</dbReference>
<feature type="modified residue" description="N5-methylglutamine" evidence="8">
    <location>
        <position position="231"/>
    </location>
</feature>
<feature type="domain" description="Prokaryotic-type class I peptide chain release factors" evidence="10">
    <location>
        <begin position="224"/>
        <end position="240"/>
    </location>
</feature>
<evidence type="ECO:0000256" key="5">
    <source>
        <dbReference type="ARBA" id="ARBA00022490"/>
    </source>
</evidence>
<dbReference type="Gene3D" id="3.30.160.20">
    <property type="match status" value="1"/>
</dbReference>
<name>A0A1F4Q0U5_UNCSA</name>
<comment type="function">
    <text evidence="1 8">Peptide chain release factor 1 directs the termination of translation in response to the peptide chain termination codons UAG and UAA.</text>
</comment>
<protein>
    <recommendedName>
        <fullName evidence="7 8">Peptide chain release factor 1</fullName>
        <shortName evidence="8">RF-1</shortName>
    </recommendedName>
</protein>
<evidence type="ECO:0000256" key="6">
    <source>
        <dbReference type="ARBA" id="ARBA00022917"/>
    </source>
</evidence>
<comment type="caution">
    <text evidence="11">The sequence shown here is derived from an EMBL/GenBank/DDBJ whole genome shotgun (WGS) entry which is preliminary data.</text>
</comment>
<evidence type="ECO:0000256" key="4">
    <source>
        <dbReference type="ARBA" id="ARBA00022481"/>
    </source>
</evidence>
<evidence type="ECO:0000256" key="1">
    <source>
        <dbReference type="ARBA" id="ARBA00002986"/>
    </source>
</evidence>
<keyword evidence="5 8" id="KW-0963">Cytoplasm</keyword>
<dbReference type="GO" id="GO:0016149">
    <property type="term" value="F:translation release factor activity, codon specific"/>
    <property type="evidence" value="ECO:0007669"/>
    <property type="project" value="UniProtKB-UniRule"/>
</dbReference>
<sequence>MFLDKLDKVEKRCLELEKLLSSAEIISDREQFTKLSKELSEVKPVVDKYRNYQNILRSIKEAEAMLGEKEMQELAKEELKDLEAKKTTLFQELEVLLAPKDPFDEKNIIIEIRAGTGGEEAALFAGELLRMYLRYAERRGWKTEMIDVNATGLGGYKEAIFSIIGKGAYSKLKYESGAHRVQRVPKTETSGRIHTSAVTVAVLPEAEDVDVNINENDLKFEAFRAGGAGGQNVNKVSSAVRITHIPTGVVVECREERSQLQNREKAMKLLRTRLLQAAEEKERSKRDLSRKIMVGTGDRSEKIRTYNFPQGRITDHRIGFTIYRLNDVLDGDLNEVIDALSTADRAAKLARME</sequence>
<accession>A0A1F4Q0U5</accession>
<dbReference type="InterPro" id="IPR045853">
    <property type="entry name" value="Pep_chain_release_fac_I_sf"/>
</dbReference>
<evidence type="ECO:0000313" key="11">
    <source>
        <dbReference type="EMBL" id="OGB89541.1"/>
    </source>
</evidence>
<evidence type="ECO:0000256" key="3">
    <source>
        <dbReference type="ARBA" id="ARBA00010835"/>
    </source>
</evidence>
<organism evidence="11 12">
    <name type="scientific">candidate division WOR-1 bacterium RIFCSPHIGHO2_01_FULL_53_15</name>
    <dbReference type="NCBI Taxonomy" id="1802564"/>
    <lineage>
        <taxon>Bacteria</taxon>
        <taxon>Bacillati</taxon>
        <taxon>Saganbacteria</taxon>
    </lineage>
</organism>
<dbReference type="Proteomes" id="UP000178724">
    <property type="component" value="Unassembled WGS sequence"/>
</dbReference>
<keyword evidence="9" id="KW-0175">Coiled coil</keyword>
<dbReference type="NCBIfam" id="NF001859">
    <property type="entry name" value="PRK00591.1"/>
    <property type="match status" value="1"/>
</dbReference>
<evidence type="ECO:0000256" key="2">
    <source>
        <dbReference type="ARBA" id="ARBA00004496"/>
    </source>
</evidence>
<evidence type="ECO:0000259" key="10">
    <source>
        <dbReference type="PROSITE" id="PS00745"/>
    </source>
</evidence>
<feature type="coiled-coil region" evidence="9">
    <location>
        <begin position="260"/>
        <end position="291"/>
    </location>
</feature>
<comment type="similarity">
    <text evidence="3 8">Belongs to the prokaryotic/mitochondrial release factor family.</text>
</comment>
<dbReference type="FunFam" id="3.30.160.20:FF:000004">
    <property type="entry name" value="Peptide chain release factor 1"/>
    <property type="match status" value="1"/>
</dbReference>
<dbReference type="HAMAP" id="MF_00093">
    <property type="entry name" value="Rel_fac_1"/>
    <property type="match status" value="1"/>
</dbReference>
<dbReference type="GO" id="GO:0005829">
    <property type="term" value="C:cytosol"/>
    <property type="evidence" value="ECO:0007669"/>
    <property type="project" value="UniProtKB-ARBA"/>
</dbReference>
<dbReference type="PANTHER" id="PTHR43804">
    <property type="entry name" value="LD18447P"/>
    <property type="match status" value="1"/>
</dbReference>
<dbReference type="NCBIfam" id="TIGR00019">
    <property type="entry name" value="prfA"/>
    <property type="match status" value="1"/>
</dbReference>
<evidence type="ECO:0000256" key="7">
    <source>
        <dbReference type="ARBA" id="ARBA00050039"/>
    </source>
</evidence>
<evidence type="ECO:0000313" key="12">
    <source>
        <dbReference type="Proteomes" id="UP000178724"/>
    </source>
</evidence>
<dbReference type="Gene3D" id="6.10.140.1950">
    <property type="match status" value="1"/>
</dbReference>
<dbReference type="SUPFAM" id="SSF75620">
    <property type="entry name" value="Release factor"/>
    <property type="match status" value="1"/>
</dbReference>
<dbReference type="Gene3D" id="3.30.70.1660">
    <property type="match status" value="2"/>
</dbReference>
<dbReference type="PROSITE" id="PS00745">
    <property type="entry name" value="RF_PROK_I"/>
    <property type="match status" value="1"/>
</dbReference>
<dbReference type="FunFam" id="3.30.70.1660:FF:000002">
    <property type="entry name" value="Peptide chain release factor 1"/>
    <property type="match status" value="1"/>
</dbReference>
<comment type="subcellular location">
    <subcellularLocation>
        <location evidence="2 8">Cytoplasm</location>
    </subcellularLocation>
</comment>
<dbReference type="PANTHER" id="PTHR43804:SF7">
    <property type="entry name" value="LD18447P"/>
    <property type="match status" value="1"/>
</dbReference>
<comment type="PTM">
    <text evidence="8">Methylated by PrmC. Methylation increases the termination efficiency of RF1.</text>
</comment>
<dbReference type="Pfam" id="PF00472">
    <property type="entry name" value="RF-1"/>
    <property type="match status" value="1"/>
</dbReference>
<dbReference type="InterPro" id="IPR005139">
    <property type="entry name" value="PCRF"/>
</dbReference>
<keyword evidence="4 8" id="KW-0488">Methylation</keyword>
<dbReference type="InterPro" id="IPR050057">
    <property type="entry name" value="Prokaryotic/Mito_RF"/>
</dbReference>
<dbReference type="EMBL" id="METM01000023">
    <property type="protein sequence ID" value="OGB89541.1"/>
    <property type="molecule type" value="Genomic_DNA"/>
</dbReference>
<proteinExistence type="inferred from homology"/>
<dbReference type="SMART" id="SM00937">
    <property type="entry name" value="PCRF"/>
    <property type="match status" value="1"/>
</dbReference>
<dbReference type="FunFam" id="3.30.70.1660:FF:000004">
    <property type="entry name" value="Peptide chain release factor 1"/>
    <property type="match status" value="1"/>
</dbReference>
<gene>
    <name evidence="8" type="primary">prfA</name>
    <name evidence="11" type="ORF">A2625_01300</name>
</gene>